<dbReference type="GO" id="GO:0004674">
    <property type="term" value="F:protein serine/threonine kinase activity"/>
    <property type="evidence" value="ECO:0007669"/>
    <property type="project" value="UniProtKB-KW"/>
</dbReference>
<evidence type="ECO:0000256" key="9">
    <source>
        <dbReference type="ARBA" id="ARBA00022840"/>
    </source>
</evidence>
<feature type="domain" description="Protein kinase" evidence="16">
    <location>
        <begin position="88"/>
        <end position="383"/>
    </location>
</feature>
<dbReference type="SUPFAM" id="SSF56112">
    <property type="entry name" value="Protein kinase-like (PK-like)"/>
    <property type="match status" value="1"/>
</dbReference>
<feature type="binding site" evidence="14">
    <location>
        <position position="116"/>
    </location>
    <ligand>
        <name>ATP</name>
        <dbReference type="ChEBI" id="CHEBI:30616"/>
    </ligand>
</feature>
<dbReference type="PROSITE" id="PS00108">
    <property type="entry name" value="PROTEIN_KINASE_ST"/>
    <property type="match status" value="1"/>
</dbReference>
<evidence type="ECO:0000256" key="6">
    <source>
        <dbReference type="ARBA" id="ARBA00022692"/>
    </source>
</evidence>
<reference evidence="18" key="1">
    <citation type="journal article" date="2019" name="Nat. Commun.">
        <title>The genome of broomcorn millet.</title>
        <authorList>
            <person name="Zou C."/>
            <person name="Miki D."/>
            <person name="Li D."/>
            <person name="Tang Q."/>
            <person name="Xiao L."/>
            <person name="Rajput S."/>
            <person name="Deng P."/>
            <person name="Jia W."/>
            <person name="Huang R."/>
            <person name="Zhang M."/>
            <person name="Sun Y."/>
            <person name="Hu J."/>
            <person name="Fu X."/>
            <person name="Schnable P.S."/>
            <person name="Li F."/>
            <person name="Zhang H."/>
            <person name="Feng B."/>
            <person name="Zhu X."/>
            <person name="Liu R."/>
            <person name="Schnable J.C."/>
            <person name="Zhu J.-K."/>
            <person name="Zhang H."/>
        </authorList>
    </citation>
    <scope>NUCLEOTIDE SEQUENCE [LARGE SCALE GENOMIC DNA]</scope>
</reference>
<dbReference type="OrthoDB" id="685538at2759"/>
<dbReference type="PROSITE" id="PS50011">
    <property type="entry name" value="PROTEIN_KINASE_DOM"/>
    <property type="match status" value="1"/>
</dbReference>
<dbReference type="InterPro" id="IPR008271">
    <property type="entry name" value="Ser/Thr_kinase_AS"/>
</dbReference>
<dbReference type="Gene3D" id="3.30.200.20">
    <property type="entry name" value="Phosphorylase Kinase, domain 1"/>
    <property type="match status" value="1"/>
</dbReference>
<evidence type="ECO:0000256" key="13">
    <source>
        <dbReference type="ARBA" id="ARBA00048679"/>
    </source>
</evidence>
<dbReference type="CDD" id="cd14066">
    <property type="entry name" value="STKc_IRAK"/>
    <property type="match status" value="1"/>
</dbReference>
<sequence>MNLWMGMARPQGLYTSNVYGGPRLPVTSKVSSAPLPSPPQAYSQSQQTFPPWEANGGGPSAPPRPPPPPPVTGGTVSYAELAAATGGFSDANLLGQGGFGHVYRGALEGAGEVAIKRLRPGSGQGDREFHAEVEIISRVHHRHLVSLVGYCIHGDQRLLVYEYVPNKTLELHLHGSDRPPLDWQHRWRIALGSAKGLAYLHEDCDPRIIHRDIKAANILLDYNFEPKVSDFGLAKIQHADDTHVSTRVMGTFGFSGDNMSSSLVRYLAPEYATTGKVTDRSDVYSFGVVLLELITGKRPVLSSDSEPYNDETLVSWSRPRLTRALEEGILDGLTDPRMGADYDAGDMQRLIACAAAAVRHTARSRPRMSQCAVSMDKQIVRYLEGQLSAEALNAGVAPGQSELLEDHHAGEQLRRMRWLAFVPGTTTGGFLTGNMSSSYVSEPTSEYGLHPSSSSSDDADASEVSSAHIAAGRPPTTTTASSATGAGVEGLSSGEFGAADGVSRRMRPGRGGA</sequence>
<keyword evidence="3" id="KW-1003">Cell membrane</keyword>
<evidence type="ECO:0000256" key="1">
    <source>
        <dbReference type="ARBA" id="ARBA00004162"/>
    </source>
</evidence>
<dbReference type="EC" id="2.7.11.1" evidence="2"/>
<dbReference type="FunFam" id="1.10.510.10:FF:000173">
    <property type="entry name" value="proline-rich receptor-like protein kinase PERK8"/>
    <property type="match status" value="1"/>
</dbReference>
<keyword evidence="7 14" id="KW-0547">Nucleotide-binding</keyword>
<keyword evidence="5" id="KW-0808">Transferase</keyword>
<evidence type="ECO:0000256" key="4">
    <source>
        <dbReference type="ARBA" id="ARBA00022527"/>
    </source>
</evidence>
<gene>
    <name evidence="17" type="ORF">C2845_PM05G32100</name>
</gene>
<dbReference type="FunFam" id="3.30.200.20:FF:000395">
    <property type="entry name" value="Proline-rich receptor-like protein kinase PERK3"/>
    <property type="match status" value="1"/>
</dbReference>
<protein>
    <recommendedName>
        <fullName evidence="2">non-specific serine/threonine protein kinase</fullName>
        <ecNumber evidence="2">2.7.11.1</ecNumber>
    </recommendedName>
</protein>
<feature type="compositionally biased region" description="Basic residues" evidence="15">
    <location>
        <begin position="504"/>
        <end position="513"/>
    </location>
</feature>
<dbReference type="InterPro" id="IPR047117">
    <property type="entry name" value="PERK1-13-like"/>
</dbReference>
<dbReference type="PROSITE" id="PS00107">
    <property type="entry name" value="PROTEIN_KINASE_ATP"/>
    <property type="match status" value="1"/>
</dbReference>
<feature type="region of interest" description="Disordered" evidence="15">
    <location>
        <begin position="29"/>
        <end position="74"/>
    </location>
</feature>
<evidence type="ECO:0000313" key="17">
    <source>
        <dbReference type="EMBL" id="RLN28583.1"/>
    </source>
</evidence>
<comment type="subcellular location">
    <subcellularLocation>
        <location evidence="1">Cell membrane</location>
        <topology evidence="1">Single-pass membrane protein</topology>
    </subcellularLocation>
</comment>
<feature type="region of interest" description="Disordered" evidence="15">
    <location>
        <begin position="441"/>
        <end position="513"/>
    </location>
</feature>
<keyword evidence="11" id="KW-0472">Membrane</keyword>
<feature type="compositionally biased region" description="Pro residues" evidence="15">
    <location>
        <begin position="60"/>
        <end position="71"/>
    </location>
</feature>
<comment type="catalytic activity">
    <reaction evidence="13">
        <text>L-seryl-[protein] + ATP = O-phospho-L-seryl-[protein] + ADP + H(+)</text>
        <dbReference type="Rhea" id="RHEA:17989"/>
        <dbReference type="Rhea" id="RHEA-COMP:9863"/>
        <dbReference type="Rhea" id="RHEA-COMP:11604"/>
        <dbReference type="ChEBI" id="CHEBI:15378"/>
        <dbReference type="ChEBI" id="CHEBI:29999"/>
        <dbReference type="ChEBI" id="CHEBI:30616"/>
        <dbReference type="ChEBI" id="CHEBI:83421"/>
        <dbReference type="ChEBI" id="CHEBI:456216"/>
        <dbReference type="EC" id="2.7.11.1"/>
    </reaction>
</comment>
<dbReference type="GO" id="GO:0005524">
    <property type="term" value="F:ATP binding"/>
    <property type="evidence" value="ECO:0007669"/>
    <property type="project" value="UniProtKB-UniRule"/>
</dbReference>
<evidence type="ECO:0000256" key="3">
    <source>
        <dbReference type="ARBA" id="ARBA00022475"/>
    </source>
</evidence>
<dbReference type="Proteomes" id="UP000275267">
    <property type="component" value="Unassembled WGS sequence"/>
</dbReference>
<dbReference type="Gene3D" id="1.10.510.10">
    <property type="entry name" value="Transferase(Phosphotransferase) domain 1"/>
    <property type="match status" value="1"/>
</dbReference>
<dbReference type="InterPro" id="IPR017441">
    <property type="entry name" value="Protein_kinase_ATP_BS"/>
</dbReference>
<dbReference type="SMART" id="SM00220">
    <property type="entry name" value="S_TKc"/>
    <property type="match status" value="1"/>
</dbReference>
<accession>A0A3L6SW19</accession>
<evidence type="ECO:0000256" key="10">
    <source>
        <dbReference type="ARBA" id="ARBA00022989"/>
    </source>
</evidence>
<evidence type="ECO:0000313" key="18">
    <source>
        <dbReference type="Proteomes" id="UP000275267"/>
    </source>
</evidence>
<dbReference type="PANTHER" id="PTHR47982">
    <property type="entry name" value="PROLINE-RICH RECEPTOR-LIKE PROTEIN KINASE PERK4"/>
    <property type="match status" value="1"/>
</dbReference>
<evidence type="ECO:0000256" key="5">
    <source>
        <dbReference type="ARBA" id="ARBA00022679"/>
    </source>
</evidence>
<dbReference type="Pfam" id="PF07714">
    <property type="entry name" value="PK_Tyr_Ser-Thr"/>
    <property type="match status" value="1"/>
</dbReference>
<evidence type="ECO:0000259" key="16">
    <source>
        <dbReference type="PROSITE" id="PS50011"/>
    </source>
</evidence>
<dbReference type="InterPro" id="IPR011009">
    <property type="entry name" value="Kinase-like_dom_sf"/>
</dbReference>
<keyword evidence="18" id="KW-1185">Reference proteome</keyword>
<dbReference type="InterPro" id="IPR001245">
    <property type="entry name" value="Ser-Thr/Tyr_kinase_cat_dom"/>
</dbReference>
<dbReference type="EMBL" id="PQIB02000003">
    <property type="protein sequence ID" value="RLN28583.1"/>
    <property type="molecule type" value="Genomic_DNA"/>
</dbReference>
<keyword evidence="10" id="KW-1133">Transmembrane helix</keyword>
<keyword evidence="8" id="KW-0418">Kinase</keyword>
<keyword evidence="9 14" id="KW-0067">ATP-binding</keyword>
<evidence type="ECO:0000256" key="12">
    <source>
        <dbReference type="ARBA" id="ARBA00047899"/>
    </source>
</evidence>
<organism evidence="17 18">
    <name type="scientific">Panicum miliaceum</name>
    <name type="common">Proso millet</name>
    <name type="synonym">Broomcorn millet</name>
    <dbReference type="NCBI Taxonomy" id="4540"/>
    <lineage>
        <taxon>Eukaryota</taxon>
        <taxon>Viridiplantae</taxon>
        <taxon>Streptophyta</taxon>
        <taxon>Embryophyta</taxon>
        <taxon>Tracheophyta</taxon>
        <taxon>Spermatophyta</taxon>
        <taxon>Magnoliopsida</taxon>
        <taxon>Liliopsida</taxon>
        <taxon>Poales</taxon>
        <taxon>Poaceae</taxon>
        <taxon>PACMAD clade</taxon>
        <taxon>Panicoideae</taxon>
        <taxon>Panicodae</taxon>
        <taxon>Paniceae</taxon>
        <taxon>Panicinae</taxon>
        <taxon>Panicum</taxon>
        <taxon>Panicum sect. Panicum</taxon>
    </lineage>
</organism>
<dbReference type="GO" id="GO:0005886">
    <property type="term" value="C:plasma membrane"/>
    <property type="evidence" value="ECO:0007669"/>
    <property type="project" value="UniProtKB-SubCell"/>
</dbReference>
<keyword evidence="6" id="KW-0812">Transmembrane</keyword>
<evidence type="ECO:0000256" key="15">
    <source>
        <dbReference type="SAM" id="MobiDB-lite"/>
    </source>
</evidence>
<comment type="catalytic activity">
    <reaction evidence="12">
        <text>L-threonyl-[protein] + ATP = O-phospho-L-threonyl-[protein] + ADP + H(+)</text>
        <dbReference type="Rhea" id="RHEA:46608"/>
        <dbReference type="Rhea" id="RHEA-COMP:11060"/>
        <dbReference type="Rhea" id="RHEA-COMP:11605"/>
        <dbReference type="ChEBI" id="CHEBI:15378"/>
        <dbReference type="ChEBI" id="CHEBI:30013"/>
        <dbReference type="ChEBI" id="CHEBI:30616"/>
        <dbReference type="ChEBI" id="CHEBI:61977"/>
        <dbReference type="ChEBI" id="CHEBI:456216"/>
        <dbReference type="EC" id="2.7.11.1"/>
    </reaction>
</comment>
<evidence type="ECO:0000256" key="2">
    <source>
        <dbReference type="ARBA" id="ARBA00012513"/>
    </source>
</evidence>
<evidence type="ECO:0000256" key="7">
    <source>
        <dbReference type="ARBA" id="ARBA00022741"/>
    </source>
</evidence>
<proteinExistence type="predicted"/>
<dbReference type="InterPro" id="IPR000719">
    <property type="entry name" value="Prot_kinase_dom"/>
</dbReference>
<dbReference type="PANTHER" id="PTHR47982:SF48">
    <property type="entry name" value="NON-SPECIFIC SERINE_THREONINE PROTEIN KINASE"/>
    <property type="match status" value="1"/>
</dbReference>
<evidence type="ECO:0000256" key="14">
    <source>
        <dbReference type="PROSITE-ProRule" id="PRU10141"/>
    </source>
</evidence>
<evidence type="ECO:0000256" key="11">
    <source>
        <dbReference type="ARBA" id="ARBA00023136"/>
    </source>
</evidence>
<feature type="compositionally biased region" description="Low complexity" evidence="15">
    <location>
        <begin position="452"/>
        <end position="486"/>
    </location>
</feature>
<name>A0A3L6SW19_PANMI</name>
<keyword evidence="4" id="KW-0723">Serine/threonine-protein kinase</keyword>
<comment type="caution">
    <text evidence="17">The sequence shown here is derived from an EMBL/GenBank/DDBJ whole genome shotgun (WGS) entry which is preliminary data.</text>
</comment>
<dbReference type="AlphaFoldDB" id="A0A3L6SW19"/>
<dbReference type="STRING" id="4540.A0A3L6SW19"/>
<evidence type="ECO:0000256" key="8">
    <source>
        <dbReference type="ARBA" id="ARBA00022777"/>
    </source>
</evidence>